<dbReference type="SMART" id="SM00088">
    <property type="entry name" value="PINT"/>
    <property type="match status" value="1"/>
</dbReference>
<dbReference type="PANTHER" id="PTHR10855:SF2">
    <property type="entry name" value="COP9 SIGNALOSOME COMPLEX SUBUNIT 4"/>
    <property type="match status" value="1"/>
</dbReference>
<evidence type="ECO:0000256" key="4">
    <source>
        <dbReference type="ARBA" id="ARBA00014881"/>
    </source>
</evidence>
<dbReference type="InterPro" id="IPR040134">
    <property type="entry name" value="PSMD12/CSN4"/>
</dbReference>
<dbReference type="Pfam" id="PF01399">
    <property type="entry name" value="PCI"/>
    <property type="match status" value="1"/>
</dbReference>
<evidence type="ECO:0000313" key="10">
    <source>
        <dbReference type="Proteomes" id="UP001273209"/>
    </source>
</evidence>
<dbReference type="GO" id="GO:0008180">
    <property type="term" value="C:COP9 signalosome"/>
    <property type="evidence" value="ECO:0007669"/>
    <property type="project" value="UniProtKB-KW"/>
</dbReference>
<dbReference type="SUPFAM" id="SSF46785">
    <property type="entry name" value="Winged helix' DNA-binding domain"/>
    <property type="match status" value="1"/>
</dbReference>
<keyword evidence="5" id="KW-0963">Cytoplasm</keyword>
<dbReference type="AlphaFoldDB" id="A0AAE1IL81"/>
<name>A0AAE1IL81_9HYPO</name>
<dbReference type="RefSeq" id="XP_062760693.1">
    <property type="nucleotide sequence ID" value="XM_062898431.1"/>
</dbReference>
<dbReference type="InterPro" id="IPR036388">
    <property type="entry name" value="WH-like_DNA-bd_sf"/>
</dbReference>
<protein>
    <recommendedName>
        <fullName evidence="4">COP9 signalosome complex subunit 4</fullName>
    </recommendedName>
</protein>
<dbReference type="InterPro" id="IPR054559">
    <property type="entry name" value="PSMD12-CSN4-like_N"/>
</dbReference>
<dbReference type="GeneID" id="87917626"/>
<dbReference type="Pfam" id="PF22241">
    <property type="entry name" value="PSMD12-CSN4_N"/>
    <property type="match status" value="1"/>
</dbReference>
<proteinExistence type="inferred from homology"/>
<keyword evidence="10" id="KW-1185">Reference proteome</keyword>
<evidence type="ECO:0000256" key="1">
    <source>
        <dbReference type="ARBA" id="ARBA00004123"/>
    </source>
</evidence>
<reference evidence="9" key="1">
    <citation type="submission" date="2023-11" db="EMBL/GenBank/DDBJ databases">
        <title>The genome sequences of three competitors of mushroom-forming fungi.</title>
        <authorList>
            <person name="Beijen E."/>
            <person name="Ohm R.A."/>
        </authorList>
    </citation>
    <scope>NUCLEOTIDE SEQUENCE</scope>
    <source>
        <strain evidence="9">CBS 100526</strain>
    </source>
</reference>
<gene>
    <name evidence="9" type="ORF">Triagg1_343</name>
</gene>
<dbReference type="PROSITE" id="PS50250">
    <property type="entry name" value="PCI"/>
    <property type="match status" value="1"/>
</dbReference>
<dbReference type="InterPro" id="IPR000717">
    <property type="entry name" value="PCI_dom"/>
</dbReference>
<evidence type="ECO:0000256" key="5">
    <source>
        <dbReference type="ARBA" id="ARBA00022490"/>
    </source>
</evidence>
<dbReference type="Proteomes" id="UP001273209">
    <property type="component" value="Unassembled WGS sequence"/>
</dbReference>
<feature type="domain" description="PCI" evidence="8">
    <location>
        <begin position="493"/>
        <end position="660"/>
    </location>
</feature>
<evidence type="ECO:0000259" key="8">
    <source>
        <dbReference type="PROSITE" id="PS50250"/>
    </source>
</evidence>
<keyword evidence="6" id="KW-0736">Signalosome</keyword>
<dbReference type="GO" id="GO:0005829">
    <property type="term" value="C:cytosol"/>
    <property type="evidence" value="ECO:0007669"/>
    <property type="project" value="TreeGrafter"/>
</dbReference>
<dbReference type="PANTHER" id="PTHR10855">
    <property type="entry name" value="26S PROTEASOME NON-ATPASE REGULATORY SUBUNIT 12/COP9 SIGNALOSOME COMPLEX SUBUNIT 4"/>
    <property type="match status" value="1"/>
</dbReference>
<sequence length="712" mass="78363">MAASWMLEEWKAFLEGIVVDPVYHDVLSLLKTARNGAVYGTKVRFPHALVMIFLFRSGTFREKASLVFRATKKHATNLAKFASIYKITMLALKRYGATPGKEGMISLFPIRPLSLALFICVFQFINPLTHTLPRTGPFDSFFGGLLGGYIVFGQRSKRYGKISSVSQQIVIYIFARVALALARIAVKPGHGLPVVSSEPLHSQITHYAWPAFASLSWGMVMLLFKHHPEDLQSSLRSSMTYIYKDCDSWDSLRTLLGAAPPKPAPIHLQATHASTLISFNSHLDTSSTTISIPAMVPNPKLAAALSAAEADSGEKGAIYETILADIQTLASPTTAADLDAIFDSFFGQSLGLVASRSFLTTFVATLKSIEKESLWIEVGNRTLNRLAAQPSSFFDAAATIYELVATAHENNEDFLDAAKALAEIPLDSSQRKVSDADKARVWVRIVRNYLEVGDDTAADMYINKLKNIMHTVSDPDLNLHFRLSQARIQDAKRDFLFAAQRYHEISFFPTVAEEERLHTLSMAVKCAILAPAGPMRSRILGRLYKDERSAQLDEFGILEKMFLDRLLSPAEVDKFAEGLQPHQLATTADGSTVLAKAVVEHNLLGVSRLYNNIQFGALGALLGLDADKAEETTARMIEQGRLVGRMDQLEGIVRFEGGEASGEKGSGRAEVAIGKEMRRWDANVESLAEEVENVINSLQKEFPSFVAANLVA</sequence>
<accession>A0AAE1IL81</accession>
<dbReference type="Gene3D" id="1.10.10.10">
    <property type="entry name" value="Winged helix-like DNA-binding domain superfamily/Winged helix DNA-binding domain"/>
    <property type="match status" value="1"/>
</dbReference>
<evidence type="ECO:0000256" key="6">
    <source>
        <dbReference type="ARBA" id="ARBA00022790"/>
    </source>
</evidence>
<comment type="caution">
    <text evidence="9">The sequence shown here is derived from an EMBL/GenBank/DDBJ whole genome shotgun (WGS) entry which is preliminary data.</text>
</comment>
<organism evidence="9 10">
    <name type="scientific">Trichoderma aggressivum f. europaeum</name>
    <dbReference type="NCBI Taxonomy" id="173218"/>
    <lineage>
        <taxon>Eukaryota</taxon>
        <taxon>Fungi</taxon>
        <taxon>Dikarya</taxon>
        <taxon>Ascomycota</taxon>
        <taxon>Pezizomycotina</taxon>
        <taxon>Sordariomycetes</taxon>
        <taxon>Hypocreomycetidae</taxon>
        <taxon>Hypocreales</taxon>
        <taxon>Hypocreaceae</taxon>
        <taxon>Trichoderma</taxon>
    </lineage>
</organism>
<evidence type="ECO:0000256" key="2">
    <source>
        <dbReference type="ARBA" id="ARBA00004496"/>
    </source>
</evidence>
<comment type="similarity">
    <text evidence="3">Belongs to the CSN4 family.</text>
</comment>
<keyword evidence="7" id="KW-0539">Nucleus</keyword>
<comment type="subcellular location">
    <subcellularLocation>
        <location evidence="2">Cytoplasm</location>
    </subcellularLocation>
    <subcellularLocation>
        <location evidence="1">Nucleus</location>
    </subcellularLocation>
</comment>
<dbReference type="InterPro" id="IPR036390">
    <property type="entry name" value="WH_DNA-bd_sf"/>
</dbReference>
<dbReference type="EMBL" id="JAWRVG010000001">
    <property type="protein sequence ID" value="KAK4085353.1"/>
    <property type="molecule type" value="Genomic_DNA"/>
</dbReference>
<evidence type="ECO:0000256" key="7">
    <source>
        <dbReference type="ARBA" id="ARBA00023242"/>
    </source>
</evidence>
<evidence type="ECO:0000313" key="9">
    <source>
        <dbReference type="EMBL" id="KAK4085353.1"/>
    </source>
</evidence>
<evidence type="ECO:0000256" key="3">
    <source>
        <dbReference type="ARBA" id="ARBA00010417"/>
    </source>
</evidence>